<name>A0A382Y7X7_9ZZZZ</name>
<evidence type="ECO:0000259" key="1">
    <source>
        <dbReference type="PROSITE" id="PS51671"/>
    </source>
</evidence>
<dbReference type="PROSITE" id="PS51671">
    <property type="entry name" value="ACT"/>
    <property type="match status" value="1"/>
</dbReference>
<dbReference type="InterPro" id="IPR002912">
    <property type="entry name" value="ACT_dom"/>
</dbReference>
<dbReference type="SUPFAM" id="SSF55021">
    <property type="entry name" value="ACT-like"/>
    <property type="match status" value="1"/>
</dbReference>
<accession>A0A382Y7X7</accession>
<dbReference type="EMBL" id="UINC01173370">
    <property type="protein sequence ID" value="SVD78931.1"/>
    <property type="molecule type" value="Genomic_DNA"/>
</dbReference>
<organism evidence="2">
    <name type="scientific">marine metagenome</name>
    <dbReference type="NCBI Taxonomy" id="408172"/>
    <lineage>
        <taxon>unclassified sequences</taxon>
        <taxon>metagenomes</taxon>
        <taxon>ecological metagenomes</taxon>
    </lineage>
</organism>
<dbReference type="InterPro" id="IPR045865">
    <property type="entry name" value="ACT-like_dom_sf"/>
</dbReference>
<evidence type="ECO:0000313" key="2">
    <source>
        <dbReference type="EMBL" id="SVD78931.1"/>
    </source>
</evidence>
<proteinExistence type="predicted"/>
<gene>
    <name evidence="2" type="ORF">METZ01_LOCUS431785</name>
</gene>
<protein>
    <recommendedName>
        <fullName evidence="1">ACT domain-containing protein</fullName>
    </recommendedName>
</protein>
<feature type="non-terminal residue" evidence="2">
    <location>
        <position position="86"/>
    </location>
</feature>
<dbReference type="AlphaFoldDB" id="A0A382Y7X7"/>
<sequence length="86" mass="9651">MLPSFSSSSQLHIHISAQDRPGILAETLAFIVQTGWNVVDIKQFVFNGLLNLSILLDGCDDRRILPLREELSAYGKQMDFKVTAYP</sequence>
<dbReference type="Gene3D" id="3.30.70.260">
    <property type="match status" value="1"/>
</dbReference>
<feature type="domain" description="ACT" evidence="1">
    <location>
        <begin position="12"/>
        <end position="86"/>
    </location>
</feature>
<dbReference type="Pfam" id="PF13740">
    <property type="entry name" value="ACT_6"/>
    <property type="match status" value="1"/>
</dbReference>
<reference evidence="2" key="1">
    <citation type="submission" date="2018-05" db="EMBL/GenBank/DDBJ databases">
        <authorList>
            <person name="Lanie J.A."/>
            <person name="Ng W.-L."/>
            <person name="Kazmierczak K.M."/>
            <person name="Andrzejewski T.M."/>
            <person name="Davidsen T.M."/>
            <person name="Wayne K.J."/>
            <person name="Tettelin H."/>
            <person name="Glass J.I."/>
            <person name="Rusch D."/>
            <person name="Podicherti R."/>
            <person name="Tsui H.-C.T."/>
            <person name="Winkler M.E."/>
        </authorList>
    </citation>
    <scope>NUCLEOTIDE SEQUENCE</scope>
</reference>